<dbReference type="GO" id="GO:0030246">
    <property type="term" value="F:carbohydrate binding"/>
    <property type="evidence" value="ECO:0007669"/>
    <property type="project" value="InterPro"/>
</dbReference>
<dbReference type="AlphaFoldDB" id="A0A542ZE79"/>
<evidence type="ECO:0000256" key="1">
    <source>
        <dbReference type="ARBA" id="ARBA00000548"/>
    </source>
</evidence>
<evidence type="ECO:0000313" key="6">
    <source>
        <dbReference type="EMBL" id="TQL58655.1"/>
    </source>
</evidence>
<dbReference type="RefSeq" id="WP_142121739.1">
    <property type="nucleotide sequence ID" value="NZ_BAAASV010000002.1"/>
</dbReference>
<keyword evidence="6" id="KW-0121">Carboxypeptidase</keyword>
<dbReference type="Proteomes" id="UP000315389">
    <property type="component" value="Unassembled WGS sequence"/>
</dbReference>
<reference evidence="6 7" key="1">
    <citation type="submission" date="2019-06" db="EMBL/GenBank/DDBJ databases">
        <title>Sequencing the genomes of 1000 actinobacteria strains.</title>
        <authorList>
            <person name="Klenk H.-P."/>
        </authorList>
    </citation>
    <scope>NUCLEOTIDE SEQUENCE [LARGE SCALE GENOMIC DNA]</scope>
    <source>
        <strain evidence="6 7">DSM 4813</strain>
    </source>
</reference>
<comment type="caution">
    <text evidence="6">The sequence shown here is derived from an EMBL/GenBank/DDBJ whole genome shotgun (WGS) entry which is preliminary data.</text>
</comment>
<dbReference type="InterPro" id="IPR013784">
    <property type="entry name" value="Carb-bd-like_fold"/>
</dbReference>
<gene>
    <name evidence="6" type="ORF">FB461_2073</name>
</gene>
<proteinExistence type="predicted"/>
<dbReference type="OrthoDB" id="5164924at2"/>
<keyword evidence="5" id="KW-1133">Transmembrane helix</keyword>
<sequence length="837" mass="84304">MHIDVSPRALDIHPPQSALIAVTLTNTSDVIIGARLRVLGADSKWITIDDAEPRLFPGETSLVTIEVTVPPELPAGTRTLAIQVQDVADPASIEIAEVALNVPADPRLTLTVDPPHVTAGKRAQYTAIVANTGNATQNVSMTATDPKAKTTFRFTPSSFILEPGGSMPVAVAARARRPLFGDATLRPFQVTASGTPSAATPTPPATAVFVQKSLISRGAITLVGLLLAVSIFALVIVIALSSVVDRSAADRNLALTVAQAREAGAATGSSGLGGKVVDLMTGSFVSSVAVAAFPADDASNPIATTASGDDGSFAISGLPAGDYLVRVQGGGYDEVWYPAAASPGDAQTVTLANDQRVADLTVVVGGTPASLAGEVSGDDVAGATLTIQLPLDAGILADAGMSDTSTGDSAVPAGAVVTTAPIGSDSTFEVTNLPSPAIYDLIISKPGLASTVQRLDVAAGENRTGIKLSLLAGDGIIEGTVSGDKGPIGEATIVASSSDVTVRTVSLTEGDVGSFVLRGLPTPGNYTITVAADGYSSATLALSLTQGQHLEGVSAVLGTATGSLSGLVSVDSGSAAGVEVIVTDGATTLRSVTQSTSPVGAWRVTGLRIPATYTVTFTKQGLTSQVVSVRIDGFGRVTQGATSATTVNATMGSATASLKGTVSQRSGQSAAQPVGNVTITLSSGDTQRVVTSASSPSTKIGQYLITGLRPGTYTVTFARQGTTPTSAIITLTAGETEEFSPVLVAPASISGTVTHSLTGDPAPGLTVNLYLASQYGTAADPVAVAVTDSSGSYAFNEVDAPEHYIVEVRTAPGSTVVATSPPISLAASDVRQFNANI</sequence>
<dbReference type="EMBL" id="VFOS01000003">
    <property type="protein sequence ID" value="TQL58655.1"/>
    <property type="molecule type" value="Genomic_DNA"/>
</dbReference>
<evidence type="ECO:0000313" key="7">
    <source>
        <dbReference type="Proteomes" id="UP000315389"/>
    </source>
</evidence>
<dbReference type="InterPro" id="IPR051417">
    <property type="entry name" value="SDr/BOS_complex"/>
</dbReference>
<dbReference type="GO" id="GO:0004556">
    <property type="term" value="F:alpha-amylase activity"/>
    <property type="evidence" value="ECO:0007669"/>
    <property type="project" value="UniProtKB-EC"/>
</dbReference>
<dbReference type="Gene3D" id="2.60.40.10">
    <property type="entry name" value="Immunoglobulins"/>
    <property type="match status" value="4"/>
</dbReference>
<dbReference type="SUPFAM" id="SSF49452">
    <property type="entry name" value="Starch-binding domain-like"/>
    <property type="match status" value="2"/>
</dbReference>
<keyword evidence="7" id="KW-1185">Reference proteome</keyword>
<evidence type="ECO:0000256" key="3">
    <source>
        <dbReference type="ARBA" id="ARBA00022729"/>
    </source>
</evidence>
<accession>A0A542ZE79</accession>
<keyword evidence="5" id="KW-0472">Membrane</keyword>
<comment type="catalytic activity">
    <reaction evidence="1">
        <text>Endohydrolysis of (1-&gt;4)-alpha-D-glucosidic linkages in polysaccharides containing three or more (1-&gt;4)-alpha-linked D-glucose units.</text>
        <dbReference type="EC" id="3.2.1.1"/>
    </reaction>
</comment>
<dbReference type="Pfam" id="PF13620">
    <property type="entry name" value="CarboxypepD_reg"/>
    <property type="match status" value="3"/>
</dbReference>
<feature type="transmembrane region" description="Helical" evidence="5">
    <location>
        <begin position="219"/>
        <end position="244"/>
    </location>
</feature>
<dbReference type="GO" id="GO:0005975">
    <property type="term" value="P:carbohydrate metabolic process"/>
    <property type="evidence" value="ECO:0007669"/>
    <property type="project" value="UniProtKB-ARBA"/>
</dbReference>
<keyword evidence="5" id="KW-0812">Transmembrane</keyword>
<evidence type="ECO:0000256" key="2">
    <source>
        <dbReference type="ARBA" id="ARBA00012595"/>
    </source>
</evidence>
<dbReference type="InterPro" id="IPR013783">
    <property type="entry name" value="Ig-like_fold"/>
</dbReference>
<evidence type="ECO:0000256" key="4">
    <source>
        <dbReference type="ARBA" id="ARBA00030238"/>
    </source>
</evidence>
<dbReference type="EC" id="3.2.1.1" evidence="2"/>
<dbReference type="GO" id="GO:0005737">
    <property type="term" value="C:cytoplasm"/>
    <property type="evidence" value="ECO:0007669"/>
    <property type="project" value="UniProtKB-SubCell"/>
</dbReference>
<dbReference type="GO" id="GO:0004180">
    <property type="term" value="F:carboxypeptidase activity"/>
    <property type="evidence" value="ECO:0007669"/>
    <property type="project" value="UniProtKB-KW"/>
</dbReference>
<name>A0A542ZE79_RARFA</name>
<dbReference type="PANTHER" id="PTHR23303:SF15">
    <property type="entry name" value="COLOSSIN-A"/>
    <property type="match status" value="1"/>
</dbReference>
<evidence type="ECO:0000256" key="5">
    <source>
        <dbReference type="SAM" id="Phobius"/>
    </source>
</evidence>
<keyword evidence="6" id="KW-0645">Protease</keyword>
<protein>
    <recommendedName>
        <fullName evidence="2">alpha-amylase</fullName>
        <ecNumber evidence="2">3.2.1.1</ecNumber>
    </recommendedName>
    <alternativeName>
        <fullName evidence="4">1,4-alpha-D-glucan glucanohydrolase</fullName>
    </alternativeName>
</protein>
<dbReference type="PANTHER" id="PTHR23303">
    <property type="entry name" value="CARBOXYPEPTIDASE REGULATORY REGION-CONTAINING"/>
    <property type="match status" value="1"/>
</dbReference>
<dbReference type="SUPFAM" id="SSF49478">
    <property type="entry name" value="Cna protein B-type domain"/>
    <property type="match status" value="1"/>
</dbReference>
<keyword evidence="6" id="KW-0378">Hydrolase</keyword>
<keyword evidence="3" id="KW-0732">Signal</keyword>
<organism evidence="6 7">
    <name type="scientific">Rarobacter faecitabidus</name>
    <dbReference type="NCBI Taxonomy" id="13243"/>
    <lineage>
        <taxon>Bacteria</taxon>
        <taxon>Bacillati</taxon>
        <taxon>Actinomycetota</taxon>
        <taxon>Actinomycetes</taxon>
        <taxon>Micrococcales</taxon>
        <taxon>Rarobacteraceae</taxon>
        <taxon>Rarobacter</taxon>
    </lineage>
</organism>
<dbReference type="Gene3D" id="2.60.40.1120">
    <property type="entry name" value="Carboxypeptidase-like, regulatory domain"/>
    <property type="match status" value="2"/>
</dbReference>